<reference evidence="7 8" key="1">
    <citation type="submission" date="2022-07" db="EMBL/GenBank/DDBJ databases">
        <authorList>
            <person name="Li W.-J."/>
            <person name="Deng Q.-Q."/>
        </authorList>
    </citation>
    <scope>NUCLEOTIDE SEQUENCE [LARGE SCALE GENOMIC DNA]</scope>
    <source>
        <strain evidence="7 8">SYSU M60028</strain>
    </source>
</reference>
<evidence type="ECO:0000313" key="8">
    <source>
        <dbReference type="Proteomes" id="UP001205890"/>
    </source>
</evidence>
<sequence length="390" mass="41740">MSTATAASEAQKPTPFPSEAKPGPKLEIAAPAPAAPAFRRRRPWLRIVLLILIPALALAGGGWLWLSGGRYVGTDNAYVAAQKVLITPDVSGKVVSIAVKEGQRVAVGDELLRIDPEPYRIALEQAQAKVAGVETAFANLKATLESADRQIENARQTLSLRQSDAQRKADLLANRTGSRTDAELSEIAVTAARAQLESLEQARNATLNQLRGRADLPIAEYPPYMEAQAALSRATLDLDRATLRAPIAGVATQVSSIQMGRYLPAGTAVFSIVDTQNPWVDANLKETDLTNVKRGQKVTLSIDTFPGRVFHGQVAAISPGTGAQFSILPAQNASGNWVKVVQRVPVRIEFDPSQDVSELRAGMSTTVDIDTRRERSLAGLFGLSATAHGQ</sequence>
<evidence type="ECO:0000256" key="1">
    <source>
        <dbReference type="ARBA" id="ARBA00004196"/>
    </source>
</evidence>
<keyword evidence="8" id="KW-1185">Reference proteome</keyword>
<dbReference type="Pfam" id="PF25917">
    <property type="entry name" value="BSH_RND"/>
    <property type="match status" value="1"/>
</dbReference>
<dbReference type="Proteomes" id="UP001205890">
    <property type="component" value="Unassembled WGS sequence"/>
</dbReference>
<evidence type="ECO:0000259" key="6">
    <source>
        <dbReference type="Pfam" id="PF25963"/>
    </source>
</evidence>
<dbReference type="SUPFAM" id="SSF111369">
    <property type="entry name" value="HlyD-like secretion proteins"/>
    <property type="match status" value="1"/>
</dbReference>
<feature type="domain" description="p-hydroxybenzoic acid efflux pump subunit AaeA-like beta-barrel" evidence="6">
    <location>
        <begin position="280"/>
        <end position="369"/>
    </location>
</feature>
<dbReference type="EMBL" id="JANCLU010000002">
    <property type="protein sequence ID" value="MCP8937553.1"/>
    <property type="molecule type" value="Genomic_DNA"/>
</dbReference>
<keyword evidence="4" id="KW-0812">Transmembrane</keyword>
<feature type="transmembrane region" description="Helical" evidence="4">
    <location>
        <begin position="47"/>
        <end position="66"/>
    </location>
</feature>
<feature type="coiled-coil region" evidence="2">
    <location>
        <begin position="182"/>
        <end position="209"/>
    </location>
</feature>
<evidence type="ECO:0000256" key="4">
    <source>
        <dbReference type="SAM" id="Phobius"/>
    </source>
</evidence>
<evidence type="ECO:0000256" key="3">
    <source>
        <dbReference type="SAM" id="MobiDB-lite"/>
    </source>
</evidence>
<evidence type="ECO:0000313" key="7">
    <source>
        <dbReference type="EMBL" id="MCP8937553.1"/>
    </source>
</evidence>
<dbReference type="InterPro" id="IPR058625">
    <property type="entry name" value="MdtA-like_BSH"/>
</dbReference>
<dbReference type="PANTHER" id="PTHR30386:SF19">
    <property type="entry name" value="MULTIDRUG EXPORT PROTEIN EMRA-RELATED"/>
    <property type="match status" value="1"/>
</dbReference>
<dbReference type="InterPro" id="IPR058634">
    <property type="entry name" value="AaeA-lik-b-barrel"/>
</dbReference>
<feature type="coiled-coil region" evidence="2">
    <location>
        <begin position="123"/>
        <end position="157"/>
    </location>
</feature>
<gene>
    <name evidence="7" type="ORF">NK718_03415</name>
</gene>
<feature type="region of interest" description="Disordered" evidence="3">
    <location>
        <begin position="1"/>
        <end position="25"/>
    </location>
</feature>
<dbReference type="Pfam" id="PF25963">
    <property type="entry name" value="Beta-barrel_AAEA"/>
    <property type="match status" value="1"/>
</dbReference>
<comment type="subcellular location">
    <subcellularLocation>
        <location evidence="1">Cell envelope</location>
    </subcellularLocation>
</comment>
<dbReference type="Gene3D" id="2.40.50.100">
    <property type="match status" value="1"/>
</dbReference>
<comment type="caution">
    <text evidence="7">The sequence shown here is derived from an EMBL/GenBank/DDBJ whole genome shotgun (WGS) entry which is preliminary data.</text>
</comment>
<proteinExistence type="predicted"/>
<accession>A0ABT1L9D0</accession>
<dbReference type="Gene3D" id="2.40.30.170">
    <property type="match status" value="1"/>
</dbReference>
<organism evidence="7 8">
    <name type="scientific">Alsobacter ponti</name>
    <dbReference type="NCBI Taxonomy" id="2962936"/>
    <lineage>
        <taxon>Bacteria</taxon>
        <taxon>Pseudomonadati</taxon>
        <taxon>Pseudomonadota</taxon>
        <taxon>Alphaproteobacteria</taxon>
        <taxon>Hyphomicrobiales</taxon>
        <taxon>Alsobacteraceae</taxon>
        <taxon>Alsobacter</taxon>
    </lineage>
</organism>
<keyword evidence="2" id="KW-0175">Coiled coil</keyword>
<dbReference type="InterPro" id="IPR050739">
    <property type="entry name" value="MFP"/>
</dbReference>
<dbReference type="PANTHER" id="PTHR30386">
    <property type="entry name" value="MEMBRANE FUSION SUBUNIT OF EMRAB-TOLC MULTIDRUG EFFLUX PUMP"/>
    <property type="match status" value="1"/>
</dbReference>
<dbReference type="RefSeq" id="WP_254738650.1">
    <property type="nucleotide sequence ID" value="NZ_JANCLU010000002.1"/>
</dbReference>
<evidence type="ECO:0000259" key="5">
    <source>
        <dbReference type="Pfam" id="PF25917"/>
    </source>
</evidence>
<evidence type="ECO:0000256" key="2">
    <source>
        <dbReference type="SAM" id="Coils"/>
    </source>
</evidence>
<protein>
    <submittedName>
        <fullName evidence="7">HlyD family secretion protein</fullName>
    </submittedName>
</protein>
<feature type="domain" description="Multidrug resistance protein MdtA-like barrel-sandwich hybrid" evidence="5">
    <location>
        <begin position="83"/>
        <end position="274"/>
    </location>
</feature>
<keyword evidence="4" id="KW-1133">Transmembrane helix</keyword>
<name>A0ABT1L9D0_9HYPH</name>
<keyword evidence="4" id="KW-0472">Membrane</keyword>